<evidence type="ECO:0000256" key="1">
    <source>
        <dbReference type="SAM" id="MobiDB-lite"/>
    </source>
</evidence>
<evidence type="ECO:0000256" key="2">
    <source>
        <dbReference type="SAM" id="Phobius"/>
    </source>
</evidence>
<organism evidence="3 4">
    <name type="scientific">Hypocrea virens (strain Gv29-8 / FGSC 10586)</name>
    <name type="common">Gliocladium virens</name>
    <name type="synonym">Trichoderma virens</name>
    <dbReference type="NCBI Taxonomy" id="413071"/>
    <lineage>
        <taxon>Eukaryota</taxon>
        <taxon>Fungi</taxon>
        <taxon>Dikarya</taxon>
        <taxon>Ascomycota</taxon>
        <taxon>Pezizomycotina</taxon>
        <taxon>Sordariomycetes</taxon>
        <taxon>Hypocreomycetidae</taxon>
        <taxon>Hypocreales</taxon>
        <taxon>Hypocreaceae</taxon>
        <taxon>Trichoderma</taxon>
    </lineage>
</organism>
<feature type="transmembrane region" description="Helical" evidence="2">
    <location>
        <begin position="48"/>
        <end position="71"/>
    </location>
</feature>
<protein>
    <submittedName>
        <fullName evidence="3">Uncharacterized protein</fullName>
    </submittedName>
</protein>
<keyword evidence="4" id="KW-1185">Reference proteome</keyword>
<dbReference type="EMBL" id="ABDF02000002">
    <property type="protein sequence ID" value="EHK26555.1"/>
    <property type="molecule type" value="Genomic_DNA"/>
</dbReference>
<gene>
    <name evidence="3" type="ORF">TRIVIDRAFT_218705</name>
</gene>
<keyword evidence="2" id="KW-0472">Membrane</keyword>
<dbReference type="RefSeq" id="XP_013960757.1">
    <property type="nucleotide sequence ID" value="XM_014105282.1"/>
</dbReference>
<keyword evidence="2" id="KW-1133">Transmembrane helix</keyword>
<keyword evidence="2" id="KW-0812">Transmembrane</keyword>
<dbReference type="VEuPathDB" id="FungiDB:TRIVIDRAFT_218705"/>
<dbReference type="GeneID" id="25791361"/>
<comment type="caution">
    <text evidence="3">The sequence shown here is derived from an EMBL/GenBank/DDBJ whole genome shotgun (WGS) entry which is preliminary data.</text>
</comment>
<name>G9MGA6_HYPVG</name>
<dbReference type="Proteomes" id="UP000007115">
    <property type="component" value="Unassembled WGS sequence"/>
</dbReference>
<accession>G9MGA6</accession>
<reference evidence="3 4" key="1">
    <citation type="journal article" date="2011" name="Genome Biol.">
        <title>Comparative genome sequence analysis underscores mycoparasitism as the ancestral life style of Trichoderma.</title>
        <authorList>
            <person name="Kubicek C.P."/>
            <person name="Herrera-Estrella A."/>
            <person name="Seidl-Seiboth V."/>
            <person name="Martinez D.A."/>
            <person name="Druzhinina I.S."/>
            <person name="Thon M."/>
            <person name="Zeilinger S."/>
            <person name="Casas-Flores S."/>
            <person name="Horwitz B.A."/>
            <person name="Mukherjee P.K."/>
            <person name="Mukherjee M."/>
            <person name="Kredics L."/>
            <person name="Alcaraz L.D."/>
            <person name="Aerts A."/>
            <person name="Antal Z."/>
            <person name="Atanasova L."/>
            <person name="Cervantes-Badillo M.G."/>
            <person name="Challacombe J."/>
            <person name="Chertkov O."/>
            <person name="McCluskey K."/>
            <person name="Coulpier F."/>
            <person name="Deshpande N."/>
            <person name="von Doehren H."/>
            <person name="Ebbole D.J."/>
            <person name="Esquivel-Naranjo E.U."/>
            <person name="Fekete E."/>
            <person name="Flipphi M."/>
            <person name="Glaser F."/>
            <person name="Gomez-Rodriguez E.Y."/>
            <person name="Gruber S."/>
            <person name="Han C."/>
            <person name="Henrissat B."/>
            <person name="Hermosa R."/>
            <person name="Hernandez-Onate M."/>
            <person name="Karaffa L."/>
            <person name="Kosti I."/>
            <person name="Le Crom S."/>
            <person name="Lindquist E."/>
            <person name="Lucas S."/>
            <person name="Luebeck M."/>
            <person name="Luebeck P.S."/>
            <person name="Margeot A."/>
            <person name="Metz B."/>
            <person name="Misra M."/>
            <person name="Nevalainen H."/>
            <person name="Omann M."/>
            <person name="Packer N."/>
            <person name="Perrone G."/>
            <person name="Uresti-Rivera E.E."/>
            <person name="Salamov A."/>
            <person name="Schmoll M."/>
            <person name="Seiboth B."/>
            <person name="Shapiro H."/>
            <person name="Sukno S."/>
            <person name="Tamayo-Ramos J.A."/>
            <person name="Tisch D."/>
            <person name="Wiest A."/>
            <person name="Wilkinson H.H."/>
            <person name="Zhang M."/>
            <person name="Coutinho P.M."/>
            <person name="Kenerley C.M."/>
            <person name="Monte E."/>
            <person name="Baker S.E."/>
            <person name="Grigoriev I.V."/>
        </authorList>
    </citation>
    <scope>NUCLEOTIDE SEQUENCE [LARGE SCALE GENOMIC DNA]</scope>
    <source>
        <strain evidence="4">Gv29-8 / FGSC 10586</strain>
    </source>
</reference>
<evidence type="ECO:0000313" key="4">
    <source>
        <dbReference type="Proteomes" id="UP000007115"/>
    </source>
</evidence>
<feature type="region of interest" description="Disordered" evidence="1">
    <location>
        <begin position="77"/>
        <end position="113"/>
    </location>
</feature>
<feature type="compositionally biased region" description="Polar residues" evidence="1">
    <location>
        <begin position="77"/>
        <end position="109"/>
    </location>
</feature>
<dbReference type="InParanoid" id="G9MGA6"/>
<evidence type="ECO:0000313" key="3">
    <source>
        <dbReference type="EMBL" id="EHK26555.1"/>
    </source>
</evidence>
<sequence>MQLLLANGGADLPAGDPAYLNGLLQRVLQAQIVDYDEREKPWKLTHRWWLQYLAGLIGVSIFGASITFGVLTTSSNASSVETSNHTSGTGNEPGNEPGTQDSNGTQSSPRFDEGTDYCCRTPLHLVAQDGDKAVMRLLVVKDTEMEDKARYGNGKTAV</sequence>
<dbReference type="HOGENOM" id="CLU_1669613_0_0_1"/>
<dbReference type="OrthoDB" id="3599804at2759"/>
<dbReference type="AlphaFoldDB" id="G9MGA6"/>
<proteinExistence type="predicted"/>